<evidence type="ECO:0008006" key="8">
    <source>
        <dbReference type="Google" id="ProtNLM"/>
    </source>
</evidence>
<keyword evidence="2" id="KW-0238">DNA-binding</keyword>
<dbReference type="Pfam" id="PF09339">
    <property type="entry name" value="HTH_IclR"/>
    <property type="match status" value="1"/>
</dbReference>
<dbReference type="AlphaFoldDB" id="A0A202E473"/>
<feature type="domain" description="HTH iclR-type" evidence="4">
    <location>
        <begin position="9"/>
        <end position="68"/>
    </location>
</feature>
<evidence type="ECO:0000256" key="1">
    <source>
        <dbReference type="ARBA" id="ARBA00023015"/>
    </source>
</evidence>
<sequence>MSDEPKNPVKSIQRAVSLLHILKETGGARIVDLEERVDLSKATIHSYLATLEEAGFVRKDGVTYRLGFAPLTFGGYVRDHDPLYVAGRDGADEMAERTGELVALMTEWNGRSTYLYQTSGDQALAMDSHLGVQLPMHCTASGKAILAELPRDRVESIIDQHGLPAWTGATITDREHLFEELEDIRSRGVAFDDEERITGLRGVGVPVTIDDSLLGAIALAGPVNRLQGTRYWEDLPEQLTKIERMIEVKAMYPPG</sequence>
<dbReference type="PANTHER" id="PTHR30136">
    <property type="entry name" value="HELIX-TURN-HELIX TRANSCRIPTIONAL REGULATOR, ICLR FAMILY"/>
    <property type="match status" value="1"/>
</dbReference>
<dbReference type="PROSITE" id="PS51077">
    <property type="entry name" value="HTH_ICLR"/>
    <property type="match status" value="1"/>
</dbReference>
<dbReference type="InterPro" id="IPR014757">
    <property type="entry name" value="Tscrpt_reg_IclR_C"/>
</dbReference>
<dbReference type="InterPro" id="IPR036388">
    <property type="entry name" value="WH-like_DNA-bd_sf"/>
</dbReference>
<dbReference type="Pfam" id="PF01614">
    <property type="entry name" value="IclR_C"/>
    <property type="match status" value="1"/>
</dbReference>
<dbReference type="GO" id="GO:0003677">
    <property type="term" value="F:DNA binding"/>
    <property type="evidence" value="ECO:0007669"/>
    <property type="project" value="UniProtKB-KW"/>
</dbReference>
<dbReference type="InterPro" id="IPR005471">
    <property type="entry name" value="Tscrpt_reg_IclR_N"/>
</dbReference>
<name>A0A202E473_9EURY</name>
<dbReference type="Gene3D" id="3.30.450.40">
    <property type="match status" value="1"/>
</dbReference>
<gene>
    <name evidence="6" type="ORF">B2G88_16470</name>
</gene>
<organism evidence="6 7">
    <name type="scientific">Natronolimnobius baerhuensis</name>
    <dbReference type="NCBI Taxonomy" id="253108"/>
    <lineage>
        <taxon>Archaea</taxon>
        <taxon>Methanobacteriati</taxon>
        <taxon>Methanobacteriota</taxon>
        <taxon>Stenosarchaea group</taxon>
        <taxon>Halobacteria</taxon>
        <taxon>Halobacteriales</taxon>
        <taxon>Natrialbaceae</taxon>
        <taxon>Natronolimnobius</taxon>
    </lineage>
</organism>
<evidence type="ECO:0000256" key="3">
    <source>
        <dbReference type="ARBA" id="ARBA00023163"/>
    </source>
</evidence>
<evidence type="ECO:0000259" key="5">
    <source>
        <dbReference type="PROSITE" id="PS51078"/>
    </source>
</evidence>
<evidence type="ECO:0000313" key="6">
    <source>
        <dbReference type="EMBL" id="OVE83017.1"/>
    </source>
</evidence>
<dbReference type="InterPro" id="IPR011991">
    <property type="entry name" value="ArsR-like_HTH"/>
</dbReference>
<dbReference type="OrthoDB" id="14763at2157"/>
<dbReference type="Gene3D" id="1.10.10.10">
    <property type="entry name" value="Winged helix-like DNA-binding domain superfamily/Winged helix DNA-binding domain"/>
    <property type="match status" value="1"/>
</dbReference>
<feature type="domain" description="IclR-ED" evidence="5">
    <location>
        <begin position="69"/>
        <end position="252"/>
    </location>
</feature>
<keyword evidence="3" id="KW-0804">Transcription</keyword>
<keyword evidence="7" id="KW-1185">Reference proteome</keyword>
<evidence type="ECO:0000256" key="2">
    <source>
        <dbReference type="ARBA" id="ARBA00023125"/>
    </source>
</evidence>
<dbReference type="SUPFAM" id="SSF46785">
    <property type="entry name" value="Winged helix' DNA-binding domain"/>
    <property type="match status" value="1"/>
</dbReference>
<dbReference type="InterPro" id="IPR029016">
    <property type="entry name" value="GAF-like_dom_sf"/>
</dbReference>
<dbReference type="GO" id="GO:0003700">
    <property type="term" value="F:DNA-binding transcription factor activity"/>
    <property type="evidence" value="ECO:0007669"/>
    <property type="project" value="TreeGrafter"/>
</dbReference>
<keyword evidence="1" id="KW-0805">Transcription regulation</keyword>
<comment type="caution">
    <text evidence="6">The sequence shown here is derived from an EMBL/GenBank/DDBJ whole genome shotgun (WGS) entry which is preliminary data.</text>
</comment>
<dbReference type="InterPro" id="IPR036390">
    <property type="entry name" value="WH_DNA-bd_sf"/>
</dbReference>
<reference evidence="6 7" key="1">
    <citation type="submission" date="2017-02" db="EMBL/GenBank/DDBJ databases">
        <title>Natronthermophilus aegyptiacus gen. nov.,sp. nov., an aerobic, extremely halophilic alkalithermophilic archaeon isolated from the athalassohaline Wadi An Natrun, Egypt.</title>
        <authorList>
            <person name="Zhao B."/>
        </authorList>
    </citation>
    <scope>NUCLEOTIDE SEQUENCE [LARGE SCALE GENOMIC DNA]</scope>
    <source>
        <strain evidence="6 7">CGMCC 1.3597</strain>
    </source>
</reference>
<dbReference type="Proteomes" id="UP000196084">
    <property type="component" value="Unassembled WGS sequence"/>
</dbReference>
<dbReference type="CDD" id="cd00090">
    <property type="entry name" value="HTH_ARSR"/>
    <property type="match status" value="1"/>
</dbReference>
<protein>
    <recommendedName>
        <fullName evidence="8">IclR family transcriptional regulator</fullName>
    </recommendedName>
</protein>
<dbReference type="InterPro" id="IPR050707">
    <property type="entry name" value="HTH_MetabolicPath_Reg"/>
</dbReference>
<dbReference type="PANTHER" id="PTHR30136:SF35">
    <property type="entry name" value="HTH-TYPE TRANSCRIPTIONAL REGULATOR RV1719"/>
    <property type="match status" value="1"/>
</dbReference>
<proteinExistence type="predicted"/>
<dbReference type="EMBL" id="MWPH01000004">
    <property type="protein sequence ID" value="OVE83017.1"/>
    <property type="molecule type" value="Genomic_DNA"/>
</dbReference>
<dbReference type="GO" id="GO:0045892">
    <property type="term" value="P:negative regulation of DNA-templated transcription"/>
    <property type="evidence" value="ECO:0007669"/>
    <property type="project" value="TreeGrafter"/>
</dbReference>
<evidence type="ECO:0000259" key="4">
    <source>
        <dbReference type="PROSITE" id="PS51077"/>
    </source>
</evidence>
<evidence type="ECO:0000313" key="7">
    <source>
        <dbReference type="Proteomes" id="UP000196084"/>
    </source>
</evidence>
<accession>A0A202E473</accession>
<dbReference type="SMART" id="SM00346">
    <property type="entry name" value="HTH_ICLR"/>
    <property type="match status" value="1"/>
</dbReference>
<dbReference type="RefSeq" id="WP_054861901.1">
    <property type="nucleotide sequence ID" value="NZ_MWPH01000004.1"/>
</dbReference>
<dbReference type="SUPFAM" id="SSF55781">
    <property type="entry name" value="GAF domain-like"/>
    <property type="match status" value="1"/>
</dbReference>
<dbReference type="PROSITE" id="PS51078">
    <property type="entry name" value="ICLR_ED"/>
    <property type="match status" value="1"/>
</dbReference>